<dbReference type="STRING" id="55209.HA50_29580"/>
<dbReference type="AlphaFoldDB" id="A0A1X1EGK4"/>
<feature type="domain" description="LysR substrate-binding" evidence="2">
    <location>
        <begin position="2"/>
        <end position="192"/>
    </location>
</feature>
<gene>
    <name evidence="3" type="ORF">HA50_29580</name>
</gene>
<dbReference type="Proteomes" id="UP000193749">
    <property type="component" value="Unassembled WGS sequence"/>
</dbReference>
<comment type="caution">
    <text evidence="3">The sequence shown here is derived from an EMBL/GenBank/DDBJ whole genome shotgun (WGS) entry which is preliminary data.</text>
</comment>
<dbReference type="EMBL" id="MLJI01000003">
    <property type="protein sequence ID" value="ORM88087.1"/>
    <property type="molecule type" value="Genomic_DNA"/>
</dbReference>
<evidence type="ECO:0000256" key="1">
    <source>
        <dbReference type="ARBA" id="ARBA00009437"/>
    </source>
</evidence>
<dbReference type="InterPro" id="IPR005119">
    <property type="entry name" value="LysR_subst-bd"/>
</dbReference>
<name>A0A1X1EGK4_PANCY</name>
<evidence type="ECO:0000313" key="3">
    <source>
        <dbReference type="EMBL" id="ORM88087.1"/>
    </source>
</evidence>
<dbReference type="GO" id="GO:0006351">
    <property type="term" value="P:DNA-templated transcription"/>
    <property type="evidence" value="ECO:0007669"/>
    <property type="project" value="TreeGrafter"/>
</dbReference>
<reference evidence="3 4" key="1">
    <citation type="journal article" date="2017" name="Antonie Van Leeuwenhoek">
        <title>Phylogenomic resolution of the bacterial genus Pantoea and its relationship with Erwinia and Tatumella.</title>
        <authorList>
            <person name="Palmer M."/>
            <person name="Steenkamp E.T."/>
            <person name="Coetzee M.P."/>
            <person name="Chan W.Y."/>
            <person name="van Zyl E."/>
            <person name="De Maayer P."/>
            <person name="Coutinho T.A."/>
            <person name="Blom J."/>
            <person name="Smits T.H."/>
            <person name="Duffy B."/>
            <person name="Venter S.N."/>
        </authorList>
    </citation>
    <scope>NUCLEOTIDE SEQUENCE [LARGE SCALE GENOMIC DNA]</scope>
    <source>
        <strain evidence="3 4">LMG 2657</strain>
    </source>
</reference>
<dbReference type="PANTHER" id="PTHR30537">
    <property type="entry name" value="HTH-TYPE TRANSCRIPTIONAL REGULATOR"/>
    <property type="match status" value="1"/>
</dbReference>
<sequence length="199" mass="22083">MAASEIIAQEVLPPILAQLRDSHPGLSLELVVSNQIQDLLQHEADIAVRMVRPHQNQLVIRAVGEIALGMYASPLYLEKHGTPDSIQALRQHSLIGFDQPDAFVRSVVKAHPLLAREHFAFRTDSDPAQLALIRAGAGIGFCQAGLAQREPQLVRILPEAFSLHLSTWITMHEDLRTRPLCRTVFDALAEGLQQYIHIS</sequence>
<evidence type="ECO:0000313" key="4">
    <source>
        <dbReference type="Proteomes" id="UP000193749"/>
    </source>
</evidence>
<dbReference type="PANTHER" id="PTHR30537:SF3">
    <property type="entry name" value="TRANSCRIPTIONAL REGULATORY PROTEIN"/>
    <property type="match status" value="1"/>
</dbReference>
<dbReference type="InterPro" id="IPR058163">
    <property type="entry name" value="LysR-type_TF_proteobact-type"/>
</dbReference>
<dbReference type="Gene3D" id="3.40.190.290">
    <property type="match status" value="1"/>
</dbReference>
<protein>
    <recommendedName>
        <fullName evidence="2">LysR substrate-binding domain-containing protein</fullName>
    </recommendedName>
</protein>
<dbReference type="SUPFAM" id="SSF53850">
    <property type="entry name" value="Periplasmic binding protein-like II"/>
    <property type="match status" value="1"/>
</dbReference>
<keyword evidence="4" id="KW-1185">Reference proteome</keyword>
<comment type="similarity">
    <text evidence="1">Belongs to the LysR transcriptional regulatory family.</text>
</comment>
<evidence type="ECO:0000259" key="2">
    <source>
        <dbReference type="Pfam" id="PF03466"/>
    </source>
</evidence>
<accession>A0A1X1EGK4</accession>
<organism evidence="3 4">
    <name type="scientific">Pantoea cypripedii</name>
    <name type="common">Pectobacterium cypripedii</name>
    <name type="synonym">Erwinia cypripedii</name>
    <dbReference type="NCBI Taxonomy" id="55209"/>
    <lineage>
        <taxon>Bacteria</taxon>
        <taxon>Pseudomonadati</taxon>
        <taxon>Pseudomonadota</taxon>
        <taxon>Gammaproteobacteria</taxon>
        <taxon>Enterobacterales</taxon>
        <taxon>Erwiniaceae</taxon>
        <taxon>Pantoea</taxon>
    </lineage>
</organism>
<dbReference type="GO" id="GO:0043565">
    <property type="term" value="F:sequence-specific DNA binding"/>
    <property type="evidence" value="ECO:0007669"/>
    <property type="project" value="TreeGrafter"/>
</dbReference>
<dbReference type="Pfam" id="PF03466">
    <property type="entry name" value="LysR_substrate"/>
    <property type="match status" value="1"/>
</dbReference>
<proteinExistence type="inferred from homology"/>
<dbReference type="GO" id="GO:0003700">
    <property type="term" value="F:DNA-binding transcription factor activity"/>
    <property type="evidence" value="ECO:0007669"/>
    <property type="project" value="TreeGrafter"/>
</dbReference>